<comment type="cofactor">
    <cofactor evidence="1">
        <name>Zn(2+)</name>
        <dbReference type="ChEBI" id="CHEBI:29105"/>
    </cofactor>
</comment>
<dbReference type="SMART" id="SM00849">
    <property type="entry name" value="Lactamase_B"/>
    <property type="match status" value="1"/>
</dbReference>
<evidence type="ECO:0000313" key="7">
    <source>
        <dbReference type="EMBL" id="TIH29570.1"/>
    </source>
</evidence>
<dbReference type="InterPro" id="IPR036866">
    <property type="entry name" value="RibonucZ/Hydroxyglut_hydro"/>
</dbReference>
<comment type="similarity">
    <text evidence="2">Belongs to the metallo-beta-lactamase superfamily.</text>
</comment>
<dbReference type="Gene3D" id="3.60.15.10">
    <property type="entry name" value="Ribonuclease Z/Hydroxyacylglutathione hydrolase-like"/>
    <property type="match status" value="1"/>
</dbReference>
<protein>
    <submittedName>
        <fullName evidence="7">N-acyl homoserine lactonase family protein</fullName>
    </submittedName>
</protein>
<dbReference type="RefSeq" id="WP_136643660.1">
    <property type="nucleotide sequence ID" value="NZ_QYRT01000060.1"/>
</dbReference>
<evidence type="ECO:0000256" key="1">
    <source>
        <dbReference type="ARBA" id="ARBA00001947"/>
    </source>
</evidence>
<feature type="domain" description="Metallo-beta-lactamase" evidence="6">
    <location>
        <begin position="40"/>
        <end position="242"/>
    </location>
</feature>
<keyword evidence="5" id="KW-0862">Zinc</keyword>
<reference evidence="7 8" key="1">
    <citation type="journal article" date="2019" name="Microorganisms">
        <title>Systematic Affiliation and Genome Analysis of Subtercola vilae DB165(T) with Particular Emphasis on Cold Adaptation of an Isolate from a High-Altitude Cold Volcano Lake.</title>
        <authorList>
            <person name="Villalobos A.S."/>
            <person name="Wiese J."/>
            <person name="Imhoff J.F."/>
            <person name="Dorador C."/>
            <person name="Keller A."/>
            <person name="Hentschel U."/>
        </authorList>
    </citation>
    <scope>NUCLEOTIDE SEQUENCE [LARGE SCALE GENOMIC DNA]</scope>
    <source>
        <strain evidence="7 8">DB165</strain>
    </source>
</reference>
<keyword evidence="4" id="KW-0378">Hydrolase</keyword>
<accession>A0A4T2BFG4</accession>
<organism evidence="7 8">
    <name type="scientific">Subtercola vilae</name>
    <dbReference type="NCBI Taxonomy" id="2056433"/>
    <lineage>
        <taxon>Bacteria</taxon>
        <taxon>Bacillati</taxon>
        <taxon>Actinomycetota</taxon>
        <taxon>Actinomycetes</taxon>
        <taxon>Micrococcales</taxon>
        <taxon>Microbacteriaceae</taxon>
        <taxon>Subtercola</taxon>
    </lineage>
</organism>
<dbReference type="SUPFAM" id="SSF56281">
    <property type="entry name" value="Metallo-hydrolase/oxidoreductase"/>
    <property type="match status" value="1"/>
</dbReference>
<dbReference type="InterPro" id="IPR001279">
    <property type="entry name" value="Metallo-B-lactamas"/>
</dbReference>
<keyword evidence="3" id="KW-0479">Metal-binding</keyword>
<sequence>MTSEQYEVVVVRHGTRLARRSEVFLNFGIYGDADRAHTVDYFFWIIRDEERTVLVDTGFAAGAAARRGRTVLVDPATAYRELGIDLDAPLDIVVTHAHYDHIGNLGLFANATIIVAEAELNFWASEVSTRPQIAHFTERDEVDALLRMRDEGRVRTFSGSLQLASGIEIIEVGGHTPGQSMLTVETSAGMVLLASDAVHFREELEREMPFVSVTDLVGMYKGFALVKRMLSGRPGSILLPGHDGDVLGTVSALEVGASSPLHGLVGSIGGGGRR</sequence>
<dbReference type="CDD" id="cd07729">
    <property type="entry name" value="AHL_lactonase_MBL-fold"/>
    <property type="match status" value="1"/>
</dbReference>
<dbReference type="PANTHER" id="PTHR42978">
    <property type="entry name" value="QUORUM-QUENCHING LACTONASE YTNP-RELATED-RELATED"/>
    <property type="match status" value="1"/>
</dbReference>
<evidence type="ECO:0000313" key="8">
    <source>
        <dbReference type="Proteomes" id="UP000306192"/>
    </source>
</evidence>
<dbReference type="AlphaFoldDB" id="A0A4T2BFG4"/>
<keyword evidence="8" id="KW-1185">Reference proteome</keyword>
<dbReference type="InterPro" id="IPR051013">
    <property type="entry name" value="MBL_superfamily_lactonases"/>
</dbReference>
<dbReference type="Proteomes" id="UP000306192">
    <property type="component" value="Unassembled WGS sequence"/>
</dbReference>
<comment type="caution">
    <text evidence="7">The sequence shown here is derived from an EMBL/GenBank/DDBJ whole genome shotgun (WGS) entry which is preliminary data.</text>
</comment>
<dbReference type="GO" id="GO:0046872">
    <property type="term" value="F:metal ion binding"/>
    <property type="evidence" value="ECO:0007669"/>
    <property type="project" value="UniProtKB-KW"/>
</dbReference>
<name>A0A4T2BFG4_9MICO</name>
<evidence type="ECO:0000256" key="4">
    <source>
        <dbReference type="ARBA" id="ARBA00022801"/>
    </source>
</evidence>
<dbReference type="EMBL" id="QYRT01000060">
    <property type="protein sequence ID" value="TIH29570.1"/>
    <property type="molecule type" value="Genomic_DNA"/>
</dbReference>
<dbReference type="Pfam" id="PF00753">
    <property type="entry name" value="Lactamase_B"/>
    <property type="match status" value="1"/>
</dbReference>
<proteinExistence type="inferred from homology"/>
<dbReference type="PANTHER" id="PTHR42978:SF7">
    <property type="entry name" value="METALLO-HYDROLASE RV2300C-RELATED"/>
    <property type="match status" value="1"/>
</dbReference>
<gene>
    <name evidence="7" type="ORF">D4765_17835</name>
</gene>
<dbReference type="GO" id="GO:0016787">
    <property type="term" value="F:hydrolase activity"/>
    <property type="evidence" value="ECO:0007669"/>
    <property type="project" value="UniProtKB-KW"/>
</dbReference>
<dbReference type="OrthoDB" id="3196337at2"/>
<evidence type="ECO:0000259" key="6">
    <source>
        <dbReference type="SMART" id="SM00849"/>
    </source>
</evidence>
<evidence type="ECO:0000256" key="3">
    <source>
        <dbReference type="ARBA" id="ARBA00022723"/>
    </source>
</evidence>
<evidence type="ECO:0000256" key="5">
    <source>
        <dbReference type="ARBA" id="ARBA00022833"/>
    </source>
</evidence>
<evidence type="ECO:0000256" key="2">
    <source>
        <dbReference type="ARBA" id="ARBA00007749"/>
    </source>
</evidence>